<dbReference type="InterPro" id="IPR036915">
    <property type="entry name" value="Cyclin-like_sf"/>
</dbReference>
<dbReference type="InterPro" id="IPR001810">
    <property type="entry name" value="F-box_dom"/>
</dbReference>
<dbReference type="PANTHER" id="PTHR10177">
    <property type="entry name" value="CYCLINS"/>
    <property type="match status" value="1"/>
</dbReference>
<evidence type="ECO:0000256" key="3">
    <source>
        <dbReference type="ARBA" id="ARBA00019493"/>
    </source>
</evidence>
<evidence type="ECO:0000259" key="8">
    <source>
        <dbReference type="PROSITE" id="PS50181"/>
    </source>
</evidence>
<dbReference type="Pfam" id="PF00134">
    <property type="entry name" value="Cyclin_N"/>
    <property type="match status" value="1"/>
</dbReference>
<evidence type="ECO:0000256" key="6">
    <source>
        <dbReference type="ARBA" id="ARBA00023212"/>
    </source>
</evidence>
<accession>A0ABM1FBR5</accession>
<name>A0ABM1FBR5_PRICU</name>
<dbReference type="InterPro" id="IPR039361">
    <property type="entry name" value="Cyclin"/>
</dbReference>
<evidence type="ECO:0000256" key="7">
    <source>
        <dbReference type="RuleBase" id="RU000383"/>
    </source>
</evidence>
<protein>
    <recommendedName>
        <fullName evidence="3">Cyclin-F</fullName>
    </recommendedName>
</protein>
<dbReference type="InterPro" id="IPR013763">
    <property type="entry name" value="Cyclin-like_dom"/>
</dbReference>
<keyword evidence="6" id="KW-0206">Cytoskeleton</keyword>
<organism evidence="9 10">
    <name type="scientific">Priapulus caudatus</name>
    <name type="common">Priapulid worm</name>
    <dbReference type="NCBI Taxonomy" id="37621"/>
    <lineage>
        <taxon>Eukaryota</taxon>
        <taxon>Metazoa</taxon>
        <taxon>Ecdysozoa</taxon>
        <taxon>Scalidophora</taxon>
        <taxon>Priapulida</taxon>
        <taxon>Priapulimorpha</taxon>
        <taxon>Priapulimorphida</taxon>
        <taxon>Priapulidae</taxon>
        <taxon>Priapulus</taxon>
    </lineage>
</organism>
<dbReference type="SMART" id="SM00256">
    <property type="entry name" value="FBOX"/>
    <property type="match status" value="1"/>
</dbReference>
<gene>
    <name evidence="10" type="primary">LOC106821541</name>
</gene>
<keyword evidence="9" id="KW-1185">Reference proteome</keyword>
<dbReference type="PROSITE" id="PS50181">
    <property type="entry name" value="FBOX"/>
    <property type="match status" value="1"/>
</dbReference>
<dbReference type="RefSeq" id="XP_014681886.1">
    <property type="nucleotide sequence ID" value="XM_014826400.1"/>
</dbReference>
<dbReference type="Proteomes" id="UP000695022">
    <property type="component" value="Unplaced"/>
</dbReference>
<dbReference type="SMART" id="SM00385">
    <property type="entry name" value="CYCLIN"/>
    <property type="match status" value="2"/>
</dbReference>
<comment type="similarity">
    <text evidence="7">Belongs to the cyclin family.</text>
</comment>
<comment type="subcellular location">
    <subcellularLocation>
        <location evidence="1">Cytoplasm</location>
        <location evidence="1">Cytoskeleton</location>
        <location evidence="1">Microtubule organizing center</location>
        <location evidence="1">Centrosome</location>
        <location evidence="1">Centriole</location>
    </subcellularLocation>
    <subcellularLocation>
        <location evidence="2">Cytoplasm</location>
        <location evidence="2">Perinuclear region</location>
    </subcellularLocation>
</comment>
<evidence type="ECO:0000256" key="1">
    <source>
        <dbReference type="ARBA" id="ARBA00004114"/>
    </source>
</evidence>
<proteinExistence type="inferred from homology"/>
<dbReference type="Gene3D" id="1.10.472.10">
    <property type="entry name" value="Cyclin-like"/>
    <property type="match status" value="2"/>
</dbReference>
<keyword evidence="4" id="KW-0963">Cytoplasm</keyword>
<dbReference type="Pfam" id="PF02984">
    <property type="entry name" value="Cyclin_C"/>
    <property type="match status" value="1"/>
</dbReference>
<dbReference type="InterPro" id="IPR036047">
    <property type="entry name" value="F-box-like_dom_sf"/>
</dbReference>
<dbReference type="GeneID" id="106821541"/>
<evidence type="ECO:0000313" key="9">
    <source>
        <dbReference type="Proteomes" id="UP000695022"/>
    </source>
</evidence>
<evidence type="ECO:0000256" key="2">
    <source>
        <dbReference type="ARBA" id="ARBA00004556"/>
    </source>
</evidence>
<dbReference type="InterPro" id="IPR006671">
    <property type="entry name" value="Cyclin_N"/>
</dbReference>
<feature type="domain" description="F-box" evidence="8">
    <location>
        <begin position="37"/>
        <end position="84"/>
    </location>
</feature>
<dbReference type="InterPro" id="IPR004367">
    <property type="entry name" value="Cyclin_C-dom"/>
</dbReference>
<dbReference type="CDD" id="cd22082">
    <property type="entry name" value="F-box_FBXO1"/>
    <property type="match status" value="1"/>
</dbReference>
<dbReference type="SUPFAM" id="SSF81383">
    <property type="entry name" value="F-box domain"/>
    <property type="match status" value="1"/>
</dbReference>
<keyword evidence="5 7" id="KW-0195">Cyclin</keyword>
<evidence type="ECO:0000256" key="4">
    <source>
        <dbReference type="ARBA" id="ARBA00022490"/>
    </source>
</evidence>
<dbReference type="SMART" id="SM01332">
    <property type="entry name" value="Cyclin_C"/>
    <property type="match status" value="1"/>
</dbReference>
<dbReference type="SUPFAM" id="SSF47954">
    <property type="entry name" value="Cyclin-like"/>
    <property type="match status" value="2"/>
</dbReference>
<evidence type="ECO:0000313" key="10">
    <source>
        <dbReference type="RefSeq" id="XP_014681886.1"/>
    </source>
</evidence>
<reference evidence="10" key="1">
    <citation type="submission" date="2025-08" db="UniProtKB">
        <authorList>
            <consortium name="RefSeq"/>
        </authorList>
    </citation>
    <scope>IDENTIFICATION</scope>
</reference>
<evidence type="ECO:0000256" key="5">
    <source>
        <dbReference type="ARBA" id="ARBA00023127"/>
    </source>
</evidence>
<sequence length="601" mass="67695">MRVIEGVRSAGIFPFESTPVMRSRKSEKHNNDNAKPSVKIWSLPEELHLRLLEGLPLIDLITMRAVHPVFKDLIDSNPKLWSIANVNGHWPSMGNIRHFERAANRGNVEALIKLGIAYLYDTWDNLGEATTCRSLDQKWHFHETGIRAAEAFRLAESLTPHTAPFTALFLRPPWSANGNYTKTLAFKHLKKMADLNQENSGKILTCVATILGMMEETSSQEEALTYEERAARLSSPWSAFKLWQKKYCTNPQDRGTELEGIRRLRDLGPGACVDARLALCHAYMKKQYGGIPEEQAIGYVHGFVQESHPTWAGMALRSNPQLTNIMRYILIDWLVEVIRMKVFSQRVLHLTVRLVDLFLHRSTCSRSNLQLVGISALVLVSRFQSKEILTVREAAWLTDNTYKYEDVVHMMGEIAATVHGAIYGATTLDFLELFHSFATLEAKTIHLSRYICDLTLLESDVGRYSHAYLAASSVLLSLVMLNGNVTTWLSQMTLHTGLSTRDISLCALHVHKKCLMGRPVIDYRDVTLRSVQEKYSDPEHLSVSCLQPTTSDELCQVLGLDYTLYFIIGCGRPNKRRSSNGDGIAMITSPRGKTCTSRLGG</sequence>